<evidence type="ECO:0000256" key="1">
    <source>
        <dbReference type="ARBA" id="ARBA00004141"/>
    </source>
</evidence>
<keyword evidence="7" id="KW-1185">Reference proteome</keyword>
<protein>
    <submittedName>
        <fullName evidence="6">DoxX family protein</fullName>
    </submittedName>
</protein>
<reference evidence="6 7" key="1">
    <citation type="submission" date="2024-05" db="EMBL/GenBank/DDBJ databases">
        <authorList>
            <person name="Park S."/>
        </authorList>
    </citation>
    <scope>NUCLEOTIDE SEQUENCE [LARGE SCALE GENOMIC DNA]</scope>
    <source>
        <strain evidence="6 7">DGU5</strain>
    </source>
</reference>
<evidence type="ECO:0000313" key="6">
    <source>
        <dbReference type="EMBL" id="MEN7538537.1"/>
    </source>
</evidence>
<proteinExistence type="predicted"/>
<evidence type="ECO:0000313" key="7">
    <source>
        <dbReference type="Proteomes" id="UP001484535"/>
    </source>
</evidence>
<name>A0ABV0D389_9SPHN</name>
<dbReference type="PANTHER" id="PTHR36974">
    <property type="entry name" value="MEMBRANE PROTEIN-RELATED"/>
    <property type="match status" value="1"/>
</dbReference>
<organism evidence="6 7">
    <name type="scientific">Aurantiacibacter flavus</name>
    <dbReference type="NCBI Taxonomy" id="3145232"/>
    <lineage>
        <taxon>Bacteria</taxon>
        <taxon>Pseudomonadati</taxon>
        <taxon>Pseudomonadota</taxon>
        <taxon>Alphaproteobacteria</taxon>
        <taxon>Sphingomonadales</taxon>
        <taxon>Erythrobacteraceae</taxon>
        <taxon>Aurantiacibacter</taxon>
    </lineage>
</organism>
<dbReference type="Proteomes" id="UP001484535">
    <property type="component" value="Unassembled WGS sequence"/>
</dbReference>
<dbReference type="RefSeq" id="WP_346785996.1">
    <property type="nucleotide sequence ID" value="NZ_JBDLBR010000006.1"/>
</dbReference>
<keyword evidence="3 5" id="KW-1133">Transmembrane helix</keyword>
<feature type="transmembrane region" description="Helical" evidence="5">
    <location>
        <begin position="113"/>
        <end position="133"/>
    </location>
</feature>
<dbReference type="Pfam" id="PF13564">
    <property type="entry name" value="DoxX_2"/>
    <property type="match status" value="1"/>
</dbReference>
<evidence type="ECO:0000256" key="5">
    <source>
        <dbReference type="SAM" id="Phobius"/>
    </source>
</evidence>
<keyword evidence="2 5" id="KW-0812">Transmembrane</keyword>
<evidence type="ECO:0000256" key="3">
    <source>
        <dbReference type="ARBA" id="ARBA00022989"/>
    </source>
</evidence>
<gene>
    <name evidence="6" type="ORF">ABDJ38_15255</name>
</gene>
<feature type="transmembrane region" description="Helical" evidence="5">
    <location>
        <begin position="12"/>
        <end position="40"/>
    </location>
</feature>
<evidence type="ECO:0000256" key="4">
    <source>
        <dbReference type="ARBA" id="ARBA00023136"/>
    </source>
</evidence>
<comment type="subcellular location">
    <subcellularLocation>
        <location evidence="1">Membrane</location>
        <topology evidence="1">Multi-pass membrane protein</topology>
    </subcellularLocation>
</comment>
<dbReference type="PANTHER" id="PTHR36974:SF1">
    <property type="entry name" value="DOXX FAMILY MEMBRANE PROTEIN"/>
    <property type="match status" value="1"/>
</dbReference>
<feature type="transmembrane region" description="Helical" evidence="5">
    <location>
        <begin position="46"/>
        <end position="65"/>
    </location>
</feature>
<feature type="transmembrane region" description="Helical" evidence="5">
    <location>
        <begin position="72"/>
        <end position="93"/>
    </location>
</feature>
<comment type="caution">
    <text evidence="6">The sequence shown here is derived from an EMBL/GenBank/DDBJ whole genome shotgun (WGS) entry which is preliminary data.</text>
</comment>
<dbReference type="InterPro" id="IPR032808">
    <property type="entry name" value="DoxX"/>
</dbReference>
<sequence length="138" mass="15517">MSSRMTRTILRWLLVLLYLAAGYFHLTTPLTFLAIIPGWVPYPLQVIYWTGLAEVAGAVALAQPFGPWLRKAAGVGLALYALCVWPANINHMLIDLARPDHGLGLAYHVPRMIAQPLLIWLALWTAKVTDWPFTRRGR</sequence>
<keyword evidence="4 5" id="KW-0472">Membrane</keyword>
<dbReference type="EMBL" id="JBDLBR010000006">
    <property type="protein sequence ID" value="MEN7538537.1"/>
    <property type="molecule type" value="Genomic_DNA"/>
</dbReference>
<accession>A0ABV0D389</accession>
<evidence type="ECO:0000256" key="2">
    <source>
        <dbReference type="ARBA" id="ARBA00022692"/>
    </source>
</evidence>